<dbReference type="RefSeq" id="WP_307410601.1">
    <property type="nucleotide sequence ID" value="NZ_JAUSUR010000007.1"/>
</dbReference>
<evidence type="ECO:0000313" key="3">
    <source>
        <dbReference type="Proteomes" id="UP001230220"/>
    </source>
</evidence>
<dbReference type="InterPro" id="IPR014922">
    <property type="entry name" value="YdhG-like"/>
</dbReference>
<name>A0ABU0E7M3_9FIRM</name>
<reference evidence="2 3" key="1">
    <citation type="submission" date="2023-07" db="EMBL/GenBank/DDBJ databases">
        <title>Genomic Encyclopedia of Type Strains, Phase IV (KMG-IV): sequencing the most valuable type-strain genomes for metagenomic binning, comparative biology and taxonomic classification.</title>
        <authorList>
            <person name="Goeker M."/>
        </authorList>
    </citation>
    <scope>NUCLEOTIDE SEQUENCE [LARGE SCALE GENOMIC DNA]</scope>
    <source>
        <strain evidence="2 3">DSM 16784</strain>
    </source>
</reference>
<dbReference type="EMBL" id="JAUSUR010000007">
    <property type="protein sequence ID" value="MDQ0362708.1"/>
    <property type="molecule type" value="Genomic_DNA"/>
</dbReference>
<proteinExistence type="predicted"/>
<protein>
    <recommendedName>
        <fullName evidence="1">YdhG-like domain-containing protein</fullName>
    </recommendedName>
</protein>
<dbReference type="Gene3D" id="3.90.1150.200">
    <property type="match status" value="1"/>
</dbReference>
<feature type="domain" description="YdhG-like" evidence="1">
    <location>
        <begin position="25"/>
        <end position="127"/>
    </location>
</feature>
<evidence type="ECO:0000313" key="2">
    <source>
        <dbReference type="EMBL" id="MDQ0362708.1"/>
    </source>
</evidence>
<dbReference type="Pfam" id="PF08818">
    <property type="entry name" value="DUF1801"/>
    <property type="match status" value="1"/>
</dbReference>
<dbReference type="Proteomes" id="UP001230220">
    <property type="component" value="Unassembled WGS sequence"/>
</dbReference>
<comment type="caution">
    <text evidence="2">The sequence shown here is derived from an EMBL/GenBank/DDBJ whole genome shotgun (WGS) entry which is preliminary data.</text>
</comment>
<keyword evidence="3" id="KW-1185">Reference proteome</keyword>
<gene>
    <name evidence="2" type="ORF">J2S15_003462</name>
</gene>
<accession>A0ABU0E7M3</accession>
<organism evidence="2 3">
    <name type="scientific">Breznakia pachnodae</name>
    <dbReference type="NCBI Taxonomy" id="265178"/>
    <lineage>
        <taxon>Bacteria</taxon>
        <taxon>Bacillati</taxon>
        <taxon>Bacillota</taxon>
        <taxon>Erysipelotrichia</taxon>
        <taxon>Erysipelotrichales</taxon>
        <taxon>Erysipelotrichaceae</taxon>
        <taxon>Breznakia</taxon>
    </lineage>
</organism>
<dbReference type="SUPFAM" id="SSF159888">
    <property type="entry name" value="YdhG-like"/>
    <property type="match status" value="1"/>
</dbReference>
<evidence type="ECO:0000259" key="1">
    <source>
        <dbReference type="Pfam" id="PF08818"/>
    </source>
</evidence>
<sequence>MAEAKMKITSYDVNAYLESIENPKKKEDARKLFDIFKEVSQYTPAIWANKVVGFGNLHYRYKTGHEGDMPYSAFAIQKARITLYLWIDEDKRKPLFDNLGKYKVAKSCIYINKLDDININTLKEIIKLNEKGLNDSFPK</sequence>